<accession>A0A0B1P6R1</accession>
<proteinExistence type="predicted"/>
<protein>
    <recommendedName>
        <fullName evidence="3">Helitron helicase-like domain-containing protein</fullName>
    </recommendedName>
</protein>
<evidence type="ECO:0000313" key="1">
    <source>
        <dbReference type="EMBL" id="KHJ34367.1"/>
    </source>
</evidence>
<organism evidence="1 2">
    <name type="scientific">Uncinula necator</name>
    <name type="common">Grape powdery mildew</name>
    <dbReference type="NCBI Taxonomy" id="52586"/>
    <lineage>
        <taxon>Eukaryota</taxon>
        <taxon>Fungi</taxon>
        <taxon>Dikarya</taxon>
        <taxon>Ascomycota</taxon>
        <taxon>Pezizomycotina</taxon>
        <taxon>Leotiomycetes</taxon>
        <taxon>Erysiphales</taxon>
        <taxon>Erysiphaceae</taxon>
        <taxon>Erysiphe</taxon>
    </lineage>
</organism>
<dbReference type="STRING" id="52586.A0A0B1P6R1"/>
<dbReference type="HOGENOM" id="CLU_001324_3_0_1"/>
<gene>
    <name evidence="1" type="ORF">EV44_g3653</name>
</gene>
<comment type="caution">
    <text evidence="1">The sequence shown here is derived from an EMBL/GenBank/DDBJ whole genome shotgun (WGS) entry which is preliminary data.</text>
</comment>
<dbReference type="OMA" id="WRILAFH"/>
<evidence type="ECO:0000313" key="2">
    <source>
        <dbReference type="Proteomes" id="UP000030854"/>
    </source>
</evidence>
<dbReference type="EMBL" id="JNVN01000917">
    <property type="protein sequence ID" value="KHJ34367.1"/>
    <property type="molecule type" value="Genomic_DNA"/>
</dbReference>
<evidence type="ECO:0008006" key="3">
    <source>
        <dbReference type="Google" id="ProtNLM"/>
    </source>
</evidence>
<name>A0A0B1P6R1_UNCNE</name>
<keyword evidence="2" id="KW-1185">Reference proteome</keyword>
<dbReference type="PANTHER" id="PTHR10492:SF57">
    <property type="entry name" value="ATP-DEPENDENT DNA HELICASE"/>
    <property type="match status" value="1"/>
</dbReference>
<reference evidence="1 2" key="1">
    <citation type="journal article" date="2014" name="BMC Genomics">
        <title>Adaptive genomic structural variation in the grape powdery mildew pathogen, Erysiphe necator.</title>
        <authorList>
            <person name="Jones L."/>
            <person name="Riaz S."/>
            <person name="Morales-Cruz A."/>
            <person name="Amrine K.C."/>
            <person name="McGuire B."/>
            <person name="Gubler W.D."/>
            <person name="Walker M.A."/>
            <person name="Cantu D."/>
        </authorList>
    </citation>
    <scope>NUCLEOTIDE SEQUENCE [LARGE SCALE GENOMIC DNA]</scope>
    <source>
        <strain evidence="2">c</strain>
    </source>
</reference>
<dbReference type="AlphaFoldDB" id="A0A0B1P6R1"/>
<dbReference type="PANTHER" id="PTHR10492">
    <property type="match status" value="1"/>
</dbReference>
<sequence length="420" mass="48047">MGKCIGNVYTIEYQKRHLPHAHILIYLQYDDVPRTVEHVDSVIQARLPTNDNELAEIIKSQMTHGPCGPSHPTAKCMVDGRGKCSKGFPKRWCEETVFVEGSYPEYARPQDGQTWEKNGFTFDNRWVVPYNPYLTKKYKAHINVEVAKGVHAIKYLAKYVYKGSDRATLAVGDRYDEISMTLQGRYIGPVQAVWRLMEYATHQEKPAVMMLPFHLEGRHRVVFDADLDQVQLAAAIESQSSVFLDWFSYNNVHSDGRDLLYSDFPSYYTHVKGRGWHLRAKGKTIGRMPVAHPSQGEHFFLRLLLTVKRGARSYRDLYTINGVEHSSPSAACQALGLLSDESEWVEFINQIKDTATGYSLRRTLASIIVNSSITSAQSLWDRFKDNFTDDIPHRLLTDVDIINPPPSTWTEDECRYDYGL</sequence>
<dbReference type="Proteomes" id="UP000030854">
    <property type="component" value="Unassembled WGS sequence"/>
</dbReference>